<comment type="caution">
    <text evidence="2">The sequence shown here is derived from an EMBL/GenBank/DDBJ whole genome shotgun (WGS) entry which is preliminary data.</text>
</comment>
<evidence type="ECO:0000313" key="2">
    <source>
        <dbReference type="EMBL" id="KAF4865864.1"/>
    </source>
</evidence>
<feature type="region of interest" description="Disordered" evidence="1">
    <location>
        <begin position="96"/>
        <end position="116"/>
    </location>
</feature>
<feature type="compositionally biased region" description="Low complexity" evidence="1">
    <location>
        <begin position="42"/>
        <end position="53"/>
    </location>
</feature>
<dbReference type="EMBL" id="QPMT01000002">
    <property type="protein sequence ID" value="KAF4865864.1"/>
    <property type="molecule type" value="Genomic_DNA"/>
</dbReference>
<dbReference type="SUPFAM" id="SSF54695">
    <property type="entry name" value="POZ domain"/>
    <property type="match status" value="1"/>
</dbReference>
<reference evidence="2" key="1">
    <citation type="submission" date="2019-06" db="EMBL/GenBank/DDBJ databases">
        <authorList>
            <person name="Gan P."/>
            <person name="Shirasu K."/>
        </authorList>
    </citation>
    <scope>NUCLEOTIDE SEQUENCE [LARGE SCALE GENOMIC DNA]</scope>
    <source>
        <strain evidence="2">CAD2</strain>
    </source>
</reference>
<feature type="region of interest" description="Disordered" evidence="1">
    <location>
        <begin position="42"/>
        <end position="63"/>
    </location>
</feature>
<organism evidence="2 3">
    <name type="scientific">Colletotrichum siamense</name>
    <name type="common">Anthracnose fungus</name>
    <dbReference type="NCBI Taxonomy" id="690259"/>
    <lineage>
        <taxon>Eukaryota</taxon>
        <taxon>Fungi</taxon>
        <taxon>Dikarya</taxon>
        <taxon>Ascomycota</taxon>
        <taxon>Pezizomycotina</taxon>
        <taxon>Sordariomycetes</taxon>
        <taxon>Hypocreomycetidae</taxon>
        <taxon>Glomerellales</taxon>
        <taxon>Glomerellaceae</taxon>
        <taxon>Colletotrichum</taxon>
        <taxon>Colletotrichum gloeosporioides species complex</taxon>
    </lineage>
</organism>
<sequence>MNPSTKNRSLGKFWNKINTMLLNVGILSIQDAAVPDIVSSYANSSNSNGNGSPDSDDNNMWQSLDQLIGPSGEVYHMAIWRDKQIGDVTLTIGGGAAQSDNEHCDATRRRNEENREVELGGTDIADPLTNATTADSKLDDAEVAETPAKAIVINSLLAALYSPVFRAMLRKNFAESEVNNTRGNWVVNLPDDPVEPLFFLLSMIHGRWENIPKKISIDELHDLLITADKYDMMEIFLPWYLDWTAGYRFWHLWDSDSWGWSVMTLPYVDLLLWLAWETRVKEDFETILFRMSYWYRVNNKGELLGLDGLPLQLRGPWNTDEIMSKFNLGPTPCLVWHILTEGHRNNFSIEAERSRLRTPHLPRGHGAC</sequence>
<evidence type="ECO:0008006" key="4">
    <source>
        <dbReference type="Google" id="ProtNLM"/>
    </source>
</evidence>
<dbReference type="Proteomes" id="UP000711996">
    <property type="component" value="Unassembled WGS sequence"/>
</dbReference>
<evidence type="ECO:0000313" key="3">
    <source>
        <dbReference type="Proteomes" id="UP000711996"/>
    </source>
</evidence>
<evidence type="ECO:0000256" key="1">
    <source>
        <dbReference type="SAM" id="MobiDB-lite"/>
    </source>
</evidence>
<proteinExistence type="predicted"/>
<dbReference type="InterPro" id="IPR011333">
    <property type="entry name" value="SKP1/BTB/POZ_sf"/>
</dbReference>
<protein>
    <recommendedName>
        <fullName evidence="4">BTB domain-containing protein</fullName>
    </recommendedName>
</protein>
<dbReference type="CDD" id="cd18186">
    <property type="entry name" value="BTB_POZ_ZBTB_KLHL-like"/>
    <property type="match status" value="1"/>
</dbReference>
<keyword evidence="3" id="KW-1185">Reference proteome</keyword>
<gene>
    <name evidence="2" type="ORF">CGCSCA2_v000926</name>
</gene>
<name>A0A9P5KA58_COLSI</name>
<accession>A0A9P5KA58</accession>
<dbReference type="Gene3D" id="3.30.710.10">
    <property type="entry name" value="Potassium Channel Kv1.1, Chain A"/>
    <property type="match status" value="1"/>
</dbReference>
<feature type="compositionally biased region" description="Basic and acidic residues" evidence="1">
    <location>
        <begin position="100"/>
        <end position="116"/>
    </location>
</feature>
<dbReference type="OrthoDB" id="5326346at2759"/>
<dbReference type="AlphaFoldDB" id="A0A9P5KA58"/>